<evidence type="ECO:0000313" key="9">
    <source>
        <dbReference type="EMBL" id="SHH38314.1"/>
    </source>
</evidence>
<sequence>MSGTITEKILFSHIVEGKPVIGEEVALKVDNTLTQDATGTMAYLQFEAIGIDRIKTELSVSFVDHNMLQTDFRNADDHKFLKTIAQRYGLHFSRPGNGICHQVFLERFATPGKTLIGSDSHTPTAGGMGSFAMGAGGLDVAVAMAGEAFRIKYPKIVGIKLSGKLQKWVSAKDVILELLSRVDVKGGVGKVFEYFGPGVKNLSVPDRATITNMGTETGCTTSIFPSDEITREFLKAQGRENDWIELIADEDAKYDEIIEINLDEVEPMAALPHSPGAVKKVSEIAGIKVDQVSIGSCTNSSLRDLLIVSKALNGKTISEDLHLTISPGSRQVVEHLINSKDMNSLVQSGARILENGCGPCIGMGCAPSSAGISVRTFNRNFLGRSGTKDAQVYLTSPETAVATALTGVLTDPRTLGKCPDFEMPNKFEINDNMIIKPLPAEEAKNIEIAHGPNIKPLPKFSPLPDKLEGNVLIKLENNVTTDDIMPAGAKILPLRSNIPEISKHVFESVDGEFHNRAIENQGGFIIAGENYGQGSSREHAALAPKYLGVRAVISKSFARIHMANLINFGIVPLVFENSKDYEKISAGDKLEVVIGDLRGKALLRNISKNEEIALTHSLSELDASILKFGGKLPWIKSKIK</sequence>
<dbReference type="InterPro" id="IPR001030">
    <property type="entry name" value="Acoase/IPM_deHydtase_lsu_aba"/>
</dbReference>
<dbReference type="Proteomes" id="UP000184526">
    <property type="component" value="Unassembled WGS sequence"/>
</dbReference>
<evidence type="ECO:0000256" key="4">
    <source>
        <dbReference type="ARBA" id="ARBA00022723"/>
    </source>
</evidence>
<dbReference type="InterPro" id="IPR015928">
    <property type="entry name" value="Aconitase/3IPM_dehydase_swvl"/>
</dbReference>
<dbReference type="EMBL" id="FQXP01000003">
    <property type="protein sequence ID" value="SHH38314.1"/>
    <property type="molecule type" value="Genomic_DNA"/>
</dbReference>
<dbReference type="PRINTS" id="PR00415">
    <property type="entry name" value="ACONITASE"/>
</dbReference>
<dbReference type="NCBIfam" id="TIGR01342">
    <property type="entry name" value="acon_putative"/>
    <property type="match status" value="1"/>
</dbReference>
<accession>A0A1M5SID5</accession>
<dbReference type="Gene3D" id="3.20.19.10">
    <property type="entry name" value="Aconitase, domain 4"/>
    <property type="match status" value="1"/>
</dbReference>
<dbReference type="RefSeq" id="WP_072829132.1">
    <property type="nucleotide sequence ID" value="NZ_FQXP01000003.1"/>
</dbReference>
<dbReference type="PANTHER" id="PTHR43160">
    <property type="entry name" value="ACONITATE HYDRATASE B"/>
    <property type="match status" value="1"/>
</dbReference>
<dbReference type="OrthoDB" id="9764318at2"/>
<comment type="subunit">
    <text evidence="3">Monomer.</text>
</comment>
<dbReference type="InterPro" id="IPR000573">
    <property type="entry name" value="AconitaseA/IPMdHydase_ssu_swvl"/>
</dbReference>
<evidence type="ECO:0000256" key="3">
    <source>
        <dbReference type="ARBA" id="ARBA00011245"/>
    </source>
</evidence>
<reference evidence="9 10" key="1">
    <citation type="submission" date="2016-11" db="EMBL/GenBank/DDBJ databases">
        <authorList>
            <person name="Jaros S."/>
            <person name="Januszkiewicz K."/>
            <person name="Wedrychowicz H."/>
        </authorList>
    </citation>
    <scope>NUCLEOTIDE SEQUENCE [LARGE SCALE GENOMIC DNA]</scope>
    <source>
        <strain evidence="9 10">DSM 3089</strain>
    </source>
</reference>
<dbReference type="NCBIfam" id="NF005558">
    <property type="entry name" value="PRK07229.1"/>
    <property type="match status" value="1"/>
</dbReference>
<evidence type="ECO:0000256" key="2">
    <source>
        <dbReference type="ARBA" id="ARBA00007185"/>
    </source>
</evidence>
<gene>
    <name evidence="9" type="ORF">SAMN02745196_00184</name>
</gene>
<dbReference type="Pfam" id="PF00694">
    <property type="entry name" value="Aconitase_C"/>
    <property type="match status" value="1"/>
</dbReference>
<evidence type="ECO:0000259" key="7">
    <source>
        <dbReference type="Pfam" id="PF00330"/>
    </source>
</evidence>
<keyword evidence="5" id="KW-0408">Iron</keyword>
<dbReference type="STRING" id="1121306.SAMN02745196_00184"/>
<dbReference type="InterPro" id="IPR036008">
    <property type="entry name" value="Aconitase_4Fe-4S_dom"/>
</dbReference>
<dbReference type="PANTHER" id="PTHR43160:SF3">
    <property type="entry name" value="ACONITATE HYDRATASE, MITOCHONDRIAL"/>
    <property type="match status" value="1"/>
</dbReference>
<dbReference type="PROSITE" id="PS00450">
    <property type="entry name" value="ACONITASE_1"/>
    <property type="match status" value="1"/>
</dbReference>
<dbReference type="PROSITE" id="PS01244">
    <property type="entry name" value="ACONITASE_2"/>
    <property type="match status" value="1"/>
</dbReference>
<dbReference type="GO" id="GO:0051539">
    <property type="term" value="F:4 iron, 4 sulfur cluster binding"/>
    <property type="evidence" value="ECO:0007669"/>
    <property type="project" value="TreeGrafter"/>
</dbReference>
<dbReference type="InterPro" id="IPR018136">
    <property type="entry name" value="Aconitase_4Fe-4S_BS"/>
</dbReference>
<dbReference type="SUPFAM" id="SSF53732">
    <property type="entry name" value="Aconitase iron-sulfur domain"/>
    <property type="match status" value="1"/>
</dbReference>
<evidence type="ECO:0000313" key="10">
    <source>
        <dbReference type="Proteomes" id="UP000184526"/>
    </source>
</evidence>
<feature type="domain" description="Aconitase/3-isopropylmalate dehydratase large subunit alpha/beta/alpha" evidence="7">
    <location>
        <begin position="7"/>
        <end position="283"/>
    </location>
</feature>
<keyword evidence="4" id="KW-0479">Metal-binding</keyword>
<evidence type="ECO:0000256" key="1">
    <source>
        <dbReference type="ARBA" id="ARBA00001966"/>
    </source>
</evidence>
<dbReference type="InterPro" id="IPR050926">
    <property type="entry name" value="Aconitase/IPM_isomerase"/>
</dbReference>
<dbReference type="AlphaFoldDB" id="A0A1M5SID5"/>
<dbReference type="InterPro" id="IPR006250">
    <property type="entry name" value="Aconitase_put"/>
</dbReference>
<protein>
    <submittedName>
        <fullName evidence="9">Aconitase</fullName>
    </submittedName>
</protein>
<dbReference type="Pfam" id="PF00330">
    <property type="entry name" value="Aconitase"/>
    <property type="match status" value="1"/>
</dbReference>
<dbReference type="InterPro" id="IPR015931">
    <property type="entry name" value="Acnase/IPM_dHydase_lsu_aba_1/3"/>
</dbReference>
<dbReference type="SUPFAM" id="SSF52016">
    <property type="entry name" value="LeuD/IlvD-like"/>
    <property type="match status" value="1"/>
</dbReference>
<name>A0A1M5SID5_9CLOT</name>
<dbReference type="GO" id="GO:0003994">
    <property type="term" value="F:aconitate hydratase activity"/>
    <property type="evidence" value="ECO:0007669"/>
    <property type="project" value="TreeGrafter"/>
</dbReference>
<feature type="domain" description="Aconitase A/isopropylmalate dehydratase small subunit swivel" evidence="8">
    <location>
        <begin position="524"/>
        <end position="577"/>
    </location>
</feature>
<dbReference type="GO" id="GO:0046872">
    <property type="term" value="F:metal ion binding"/>
    <property type="evidence" value="ECO:0007669"/>
    <property type="project" value="UniProtKB-KW"/>
</dbReference>
<organism evidence="9 10">
    <name type="scientific">Clostridium collagenovorans DSM 3089</name>
    <dbReference type="NCBI Taxonomy" id="1121306"/>
    <lineage>
        <taxon>Bacteria</taxon>
        <taxon>Bacillati</taxon>
        <taxon>Bacillota</taxon>
        <taxon>Clostridia</taxon>
        <taxon>Eubacteriales</taxon>
        <taxon>Clostridiaceae</taxon>
        <taxon>Clostridium</taxon>
    </lineage>
</organism>
<comment type="cofactor">
    <cofactor evidence="1">
        <name>[4Fe-4S] cluster</name>
        <dbReference type="ChEBI" id="CHEBI:49883"/>
    </cofactor>
</comment>
<dbReference type="Gene3D" id="3.30.499.10">
    <property type="entry name" value="Aconitase, domain 3"/>
    <property type="match status" value="2"/>
</dbReference>
<evidence type="ECO:0000256" key="6">
    <source>
        <dbReference type="ARBA" id="ARBA00023014"/>
    </source>
</evidence>
<evidence type="ECO:0000256" key="5">
    <source>
        <dbReference type="ARBA" id="ARBA00023004"/>
    </source>
</evidence>
<dbReference type="GO" id="GO:0005829">
    <property type="term" value="C:cytosol"/>
    <property type="evidence" value="ECO:0007669"/>
    <property type="project" value="TreeGrafter"/>
</dbReference>
<dbReference type="GO" id="GO:0006099">
    <property type="term" value="P:tricarboxylic acid cycle"/>
    <property type="evidence" value="ECO:0007669"/>
    <property type="project" value="UniProtKB-UniPathway"/>
</dbReference>
<evidence type="ECO:0000259" key="8">
    <source>
        <dbReference type="Pfam" id="PF00694"/>
    </source>
</evidence>
<proteinExistence type="inferred from homology"/>
<dbReference type="UniPathway" id="UPA00223">
    <property type="reaction ID" value="UER00718"/>
</dbReference>
<keyword evidence="10" id="KW-1185">Reference proteome</keyword>
<keyword evidence="6" id="KW-0411">Iron-sulfur</keyword>
<comment type="similarity">
    <text evidence="2">Belongs to the aconitase/IPM isomerase family.</text>
</comment>